<accession>A0A366I6R3</accession>
<dbReference type="Gene3D" id="3.30.2130.10">
    <property type="entry name" value="VC0802-like"/>
    <property type="match status" value="1"/>
</dbReference>
<comment type="caution">
    <text evidence="2">The sequence shown here is derived from an EMBL/GenBank/DDBJ whole genome shotgun (WGS) entry which is preliminary data.</text>
</comment>
<dbReference type="PANTHER" id="PTHR40099">
    <property type="entry name" value="ACETOLACTATE SYNTHASE, SMALL SUBUNIT"/>
    <property type="match status" value="1"/>
</dbReference>
<dbReference type="PANTHER" id="PTHR40099:SF1">
    <property type="entry name" value="ACETOLACTATE SYNTHASE, SMALL SUBUNIT"/>
    <property type="match status" value="1"/>
</dbReference>
<dbReference type="InterPro" id="IPR045865">
    <property type="entry name" value="ACT-like_dom_sf"/>
</dbReference>
<dbReference type="AlphaFoldDB" id="A0A366I6R3"/>
<dbReference type="RefSeq" id="WP_113920789.1">
    <property type="nucleotide sequence ID" value="NZ_QNRX01000010.1"/>
</dbReference>
<feature type="domain" description="ACT" evidence="1">
    <location>
        <begin position="4"/>
        <end position="80"/>
    </location>
</feature>
<reference evidence="2 3" key="1">
    <citation type="submission" date="2018-06" db="EMBL/GenBank/DDBJ databases">
        <title>Genomic Encyclopedia of Type Strains, Phase IV (KMG-IV): sequencing the most valuable type-strain genomes for metagenomic binning, comparative biology and taxonomic classification.</title>
        <authorList>
            <person name="Goeker M."/>
        </authorList>
    </citation>
    <scope>NUCLEOTIDE SEQUENCE [LARGE SCALE GENOMIC DNA]</scope>
    <source>
        <strain evidence="2 3">DSM 22112</strain>
    </source>
</reference>
<evidence type="ECO:0000259" key="1">
    <source>
        <dbReference type="PROSITE" id="PS51671"/>
    </source>
</evidence>
<proteinExistence type="predicted"/>
<dbReference type="CDD" id="cd04908">
    <property type="entry name" value="ACT_Bt0572_1"/>
    <property type="match status" value="1"/>
</dbReference>
<sequence length="141" mass="15654">MIKQVSVFLENKKGRLSEALEILHKNDINLRSLTIAETTDYGILRLIPNKPEQAAEKLKEAGFVVNQTKVLAIEVNDSPGSMLTVIKGLSMSDIDIEYSYCCLPVHEHKVVIILKVSDSEKAIELLRQSSCAKLIEAEAFA</sequence>
<organism evidence="2 3">
    <name type="scientific">Alkalibaculum bacchi</name>
    <dbReference type="NCBI Taxonomy" id="645887"/>
    <lineage>
        <taxon>Bacteria</taxon>
        <taxon>Bacillati</taxon>
        <taxon>Bacillota</taxon>
        <taxon>Clostridia</taxon>
        <taxon>Eubacteriales</taxon>
        <taxon>Eubacteriaceae</taxon>
        <taxon>Alkalibaculum</taxon>
    </lineage>
</organism>
<dbReference type="OrthoDB" id="9790662at2"/>
<evidence type="ECO:0000313" key="3">
    <source>
        <dbReference type="Proteomes" id="UP000253490"/>
    </source>
</evidence>
<dbReference type="InterPro" id="IPR002912">
    <property type="entry name" value="ACT_dom"/>
</dbReference>
<dbReference type="Pfam" id="PF19571">
    <property type="entry name" value="ACT_8"/>
    <property type="match status" value="1"/>
</dbReference>
<name>A0A366I6R3_9FIRM</name>
<dbReference type="PROSITE" id="PS51671">
    <property type="entry name" value="ACT"/>
    <property type="match status" value="1"/>
</dbReference>
<keyword evidence="3" id="KW-1185">Reference proteome</keyword>
<protein>
    <recommendedName>
        <fullName evidence="1">ACT domain-containing protein</fullName>
    </recommendedName>
</protein>
<evidence type="ECO:0000313" key="2">
    <source>
        <dbReference type="EMBL" id="RBP63267.1"/>
    </source>
</evidence>
<gene>
    <name evidence="2" type="ORF">DES36_1109</name>
</gene>
<dbReference type="SUPFAM" id="SSF55021">
    <property type="entry name" value="ACT-like"/>
    <property type="match status" value="2"/>
</dbReference>
<dbReference type="InterPro" id="IPR045739">
    <property type="entry name" value="ACT_dom_pair"/>
</dbReference>
<dbReference type="EMBL" id="QNRX01000010">
    <property type="protein sequence ID" value="RBP63267.1"/>
    <property type="molecule type" value="Genomic_DNA"/>
</dbReference>
<dbReference type="Proteomes" id="UP000253490">
    <property type="component" value="Unassembled WGS sequence"/>
</dbReference>